<reference evidence="1" key="1">
    <citation type="submission" date="2022-07" db="EMBL/GenBank/DDBJ databases">
        <title>Phylogenomic reconstructions and comparative analyses of Kickxellomycotina fungi.</title>
        <authorList>
            <person name="Reynolds N.K."/>
            <person name="Stajich J.E."/>
            <person name="Barry K."/>
            <person name="Grigoriev I.V."/>
            <person name="Crous P."/>
            <person name="Smith M.E."/>
        </authorList>
    </citation>
    <scope>NUCLEOTIDE SEQUENCE</scope>
    <source>
        <strain evidence="1">NRRL 5244</strain>
    </source>
</reference>
<organism evidence="1 2">
    <name type="scientific">Linderina macrospora</name>
    <dbReference type="NCBI Taxonomy" id="4868"/>
    <lineage>
        <taxon>Eukaryota</taxon>
        <taxon>Fungi</taxon>
        <taxon>Fungi incertae sedis</taxon>
        <taxon>Zoopagomycota</taxon>
        <taxon>Kickxellomycotina</taxon>
        <taxon>Kickxellomycetes</taxon>
        <taxon>Kickxellales</taxon>
        <taxon>Kickxellaceae</taxon>
        <taxon>Linderina</taxon>
    </lineage>
</organism>
<keyword evidence="2" id="KW-1185">Reference proteome</keyword>
<sequence length="850" mass="97482">MFILPAPAEPSAFWTDVKHTENFVLQRSVSSGVGTVLKNFLATIQNVLDTKPPSYRLVYRHAQVYDRFILLAVSESQDEIDMDWKWLQDNIMPVVTELDDPAERAGFVVTKIRFLVSAEGGLDVPADRKMRAATTTFRQTFDVNENLVNYYSCALQKGLMMHQGWLYLSENYFCFYSYIFGSETKVMFQLREIKDLSKAKSMGGARDDAIEVTTKDGQNYWFSNLFHRDETFDLLSQLTANTMKQVLRSSEYTTQHSGPHHRHTSSAINPDTRLPMIRTTGLRDQSRSLAEQIAQQRRNEEFRGEFGLPGSESLLSVIDSAHLVIPKSVSIYGGRVYLSTSFVCFSSRDFRGCRIILPLAAVRRIERLNGTDGNGVMCYELVITVWHQMGVVFKVPLENRECDAWCDALRGQLKDMVEEQRFARENRTALTRYMLKPFLKTCASEYLLQGKDTTYLDCLGKTFGFPGDPKLLKETSKTRAWAKYLSDYGRNLTTIRRAEFDRLIRVGLPNCLRGEIWELSSGAMYLRFQNRGVYEKYVNDYLDRPGPYAEEIEKDLNRSLPEYAGYQSPEGIDALRRVLNAYSLRDAELGYCQAMNIIASTLLIYMTEEQAFWTLTVMCDRLVPGYYSPSMYGASLDQAIFQALVEDTMPMLAQSFKQHDIQLSIACLPWFLTLFVNSMPLVYALRVLDCFFLEGPKILFQIGLAILKINGAELLDATDDGTFLFVLKNYYQTLGDLAFPESENARARQVTRFHELLYVAYSDFSLITQPKIEELRRSHQLRIVHSVQEFSKRTFLRNVIDSAGFTKDQLSLLYDRYYTVLFYSHAGRNKAVNQQQAEEAAADKITLDIY</sequence>
<dbReference type="EMBL" id="JANBPW010000581">
    <property type="protein sequence ID" value="KAJ1948969.1"/>
    <property type="molecule type" value="Genomic_DNA"/>
</dbReference>
<evidence type="ECO:0000313" key="1">
    <source>
        <dbReference type="EMBL" id="KAJ1948969.1"/>
    </source>
</evidence>
<dbReference type="Proteomes" id="UP001150603">
    <property type="component" value="Unassembled WGS sequence"/>
</dbReference>
<feature type="non-terminal residue" evidence="1">
    <location>
        <position position="850"/>
    </location>
</feature>
<comment type="caution">
    <text evidence="1">The sequence shown here is derived from an EMBL/GenBank/DDBJ whole genome shotgun (WGS) entry which is preliminary data.</text>
</comment>
<protein>
    <submittedName>
        <fullName evidence="1">GTPase activating protein (GAP)</fullName>
    </submittedName>
</protein>
<evidence type="ECO:0000313" key="2">
    <source>
        <dbReference type="Proteomes" id="UP001150603"/>
    </source>
</evidence>
<name>A0ACC1JEB7_9FUNG</name>
<accession>A0ACC1JEB7</accession>
<proteinExistence type="predicted"/>
<gene>
    <name evidence="1" type="primary">GYP2_1</name>
    <name evidence="1" type="ORF">FBU59_001354</name>
</gene>